<dbReference type="EMBL" id="LN483142">
    <property type="protein sequence ID" value="CED82831.1"/>
    <property type="molecule type" value="Genomic_DNA"/>
</dbReference>
<dbReference type="SUPFAM" id="SSF52833">
    <property type="entry name" value="Thioredoxin-like"/>
    <property type="match status" value="1"/>
</dbReference>
<proteinExistence type="predicted"/>
<dbReference type="CDD" id="cd03419">
    <property type="entry name" value="GRX_GRXh_1_2_like"/>
    <property type="match status" value="1"/>
</dbReference>
<dbReference type="PANTHER" id="PTHR45694">
    <property type="entry name" value="GLUTAREDOXIN 2"/>
    <property type="match status" value="1"/>
</dbReference>
<dbReference type="Gene3D" id="3.40.30.10">
    <property type="entry name" value="Glutaredoxin"/>
    <property type="match status" value="1"/>
</dbReference>
<evidence type="ECO:0000259" key="2">
    <source>
        <dbReference type="Pfam" id="PF00462"/>
    </source>
</evidence>
<accession>A0A0F7SN92</accession>
<feature type="transmembrane region" description="Helical" evidence="1">
    <location>
        <begin position="45"/>
        <end position="62"/>
    </location>
</feature>
<dbReference type="GO" id="GO:0005796">
    <property type="term" value="C:Golgi lumen"/>
    <property type="evidence" value="ECO:0007669"/>
    <property type="project" value="TreeGrafter"/>
</dbReference>
<dbReference type="InterPro" id="IPR002109">
    <property type="entry name" value="Glutaredoxin"/>
</dbReference>
<keyword evidence="1" id="KW-1133">Transmembrane helix</keyword>
<organism evidence="3">
    <name type="scientific">Phaffia rhodozyma</name>
    <name type="common">Yeast</name>
    <name type="synonym">Xanthophyllomyces dendrorhous</name>
    <dbReference type="NCBI Taxonomy" id="264483"/>
    <lineage>
        <taxon>Eukaryota</taxon>
        <taxon>Fungi</taxon>
        <taxon>Dikarya</taxon>
        <taxon>Basidiomycota</taxon>
        <taxon>Agaricomycotina</taxon>
        <taxon>Tremellomycetes</taxon>
        <taxon>Cystofilobasidiales</taxon>
        <taxon>Mrakiaceae</taxon>
        <taxon>Phaffia</taxon>
    </lineage>
</organism>
<keyword evidence="1" id="KW-0812">Transmembrane</keyword>
<dbReference type="GO" id="GO:0005801">
    <property type="term" value="C:cis-Golgi network"/>
    <property type="evidence" value="ECO:0007669"/>
    <property type="project" value="TreeGrafter"/>
</dbReference>
<dbReference type="GO" id="GO:0034599">
    <property type="term" value="P:cellular response to oxidative stress"/>
    <property type="evidence" value="ECO:0007669"/>
    <property type="project" value="TreeGrafter"/>
</dbReference>
<evidence type="ECO:0000313" key="3">
    <source>
        <dbReference type="EMBL" id="CED82831.1"/>
    </source>
</evidence>
<keyword evidence="1" id="KW-0472">Membrane</keyword>
<dbReference type="AlphaFoldDB" id="A0A0F7SN92"/>
<protein>
    <submittedName>
        <fullName evidence="3">Glutaredoxin and related proteins</fullName>
    </submittedName>
</protein>
<dbReference type="GO" id="GO:0000324">
    <property type="term" value="C:fungal-type vacuole"/>
    <property type="evidence" value="ECO:0007669"/>
    <property type="project" value="TreeGrafter"/>
</dbReference>
<dbReference type="InterPro" id="IPR014025">
    <property type="entry name" value="Glutaredoxin_subgr"/>
</dbReference>
<dbReference type="GO" id="GO:0015038">
    <property type="term" value="F:glutathione disulfide oxidoreductase activity"/>
    <property type="evidence" value="ECO:0007669"/>
    <property type="project" value="TreeGrafter"/>
</dbReference>
<name>A0A0F7SN92_PHARH</name>
<dbReference type="PANTHER" id="PTHR45694:SF5">
    <property type="entry name" value="GLUTAREDOXIN 2"/>
    <property type="match status" value="1"/>
</dbReference>
<sequence length="320" mass="34733">MAPSSFKQPRISVSESFLPGPGFSSRRNSSFSHHLPGSKRNRQRFCLGLFALGLTVMLLTYSNSPFSSSLQSSSVFQREGRTGVSAPASTPAPATLPVQTKDKQKGILAGWSLNGKEKAQEVEGEYDLHSIAEPEDTEETVVATYVPVQEEQKPKPILAHMTPDGKIEQIQTLLYFLLDGGTLPSTDKLDLDKPITLETLSSLGIGGSTGTVQDESWKAMLAKRYPLVVFSKSYCPYSRKAKTILNNMFLTPEPLVIEADLRPDGAALKTLLGHLTGRNTFPNVLISFESIGGGDDVEILYSEGGLIKMLRKAGVSVQKA</sequence>
<dbReference type="InterPro" id="IPR036249">
    <property type="entry name" value="Thioredoxin-like_sf"/>
</dbReference>
<feature type="domain" description="Glutaredoxin" evidence="2">
    <location>
        <begin position="228"/>
        <end position="286"/>
    </location>
</feature>
<reference evidence="3" key="1">
    <citation type="submission" date="2014-08" db="EMBL/GenBank/DDBJ databases">
        <authorList>
            <person name="Sharma Rahul"/>
            <person name="Thines Marco"/>
        </authorList>
    </citation>
    <scope>NUCLEOTIDE SEQUENCE</scope>
</reference>
<dbReference type="PROSITE" id="PS51354">
    <property type="entry name" value="GLUTAREDOXIN_2"/>
    <property type="match status" value="1"/>
</dbReference>
<dbReference type="PRINTS" id="PR00160">
    <property type="entry name" value="GLUTAREDOXIN"/>
</dbReference>
<dbReference type="Pfam" id="PF00462">
    <property type="entry name" value="Glutaredoxin"/>
    <property type="match status" value="1"/>
</dbReference>
<evidence type="ECO:0000256" key="1">
    <source>
        <dbReference type="SAM" id="Phobius"/>
    </source>
</evidence>